<sequence>MTARFISFVAKVLLLLTVCLTPLFLFTKPWGVYVFCVVMITLIAWCLRIIFDSKLTKQQKIDRLFGNTY</sequence>
<accession>A0A8S5PJK6</accession>
<keyword evidence="1" id="KW-0472">Membrane</keyword>
<protein>
    <submittedName>
        <fullName evidence="2">Vpu protein</fullName>
    </submittedName>
</protein>
<name>A0A8S5PJK6_9VIRU</name>
<keyword evidence="1" id="KW-1133">Transmembrane helix</keyword>
<dbReference type="EMBL" id="BK015448">
    <property type="protein sequence ID" value="DAE07383.1"/>
    <property type="molecule type" value="Genomic_DNA"/>
</dbReference>
<proteinExistence type="predicted"/>
<evidence type="ECO:0000256" key="1">
    <source>
        <dbReference type="SAM" id="Phobius"/>
    </source>
</evidence>
<evidence type="ECO:0000313" key="2">
    <source>
        <dbReference type="EMBL" id="DAE07383.1"/>
    </source>
</evidence>
<organism evidence="2">
    <name type="scientific">Phage sp. ct17O1</name>
    <dbReference type="NCBI Taxonomy" id="2825789"/>
    <lineage>
        <taxon>Viruses</taxon>
    </lineage>
</organism>
<reference evidence="2" key="1">
    <citation type="journal article" date="2021" name="Proc. Natl. Acad. Sci. U.S.A.">
        <title>A Catalog of Tens of Thousands of Viruses from Human Metagenomes Reveals Hidden Associations with Chronic Diseases.</title>
        <authorList>
            <person name="Tisza M.J."/>
            <person name="Buck C.B."/>
        </authorList>
    </citation>
    <scope>NUCLEOTIDE SEQUENCE</scope>
    <source>
        <strain evidence="2">Ct17O1</strain>
    </source>
</reference>
<feature type="transmembrane region" description="Helical" evidence="1">
    <location>
        <begin position="30"/>
        <end position="51"/>
    </location>
</feature>
<keyword evidence="1" id="KW-0812">Transmembrane</keyword>